<dbReference type="SUPFAM" id="SSF52540">
    <property type="entry name" value="P-loop containing nucleoside triphosphate hydrolases"/>
    <property type="match status" value="1"/>
</dbReference>
<dbReference type="RefSeq" id="WP_093914824.1">
    <property type="nucleotide sequence ID" value="NZ_FPAJ01000001.1"/>
</dbReference>
<dbReference type="CDD" id="cd17549">
    <property type="entry name" value="REC_DctD-like"/>
    <property type="match status" value="1"/>
</dbReference>
<dbReference type="Proteomes" id="UP000199239">
    <property type="component" value="Unassembled WGS sequence"/>
</dbReference>
<dbReference type="InterPro" id="IPR002078">
    <property type="entry name" value="Sigma_54_int"/>
</dbReference>
<dbReference type="Gene3D" id="1.10.10.60">
    <property type="entry name" value="Homeodomain-like"/>
    <property type="match status" value="1"/>
</dbReference>
<dbReference type="InterPro" id="IPR001789">
    <property type="entry name" value="Sig_transdc_resp-reg_receiver"/>
</dbReference>
<dbReference type="GO" id="GO:0043565">
    <property type="term" value="F:sequence-specific DNA binding"/>
    <property type="evidence" value="ECO:0007669"/>
    <property type="project" value="InterPro"/>
</dbReference>
<keyword evidence="2" id="KW-0547">Nucleotide-binding</keyword>
<evidence type="ECO:0000256" key="2">
    <source>
        <dbReference type="ARBA" id="ARBA00022741"/>
    </source>
</evidence>
<dbReference type="InterPro" id="IPR011006">
    <property type="entry name" value="CheY-like_superfamily"/>
</dbReference>
<dbReference type="STRING" id="394264.SAMN04488040_0581"/>
<dbReference type="InterPro" id="IPR009057">
    <property type="entry name" value="Homeodomain-like_sf"/>
</dbReference>
<dbReference type="GO" id="GO:0005524">
    <property type="term" value="F:ATP binding"/>
    <property type="evidence" value="ECO:0007669"/>
    <property type="project" value="UniProtKB-KW"/>
</dbReference>
<dbReference type="PANTHER" id="PTHR32071:SF57">
    <property type="entry name" value="C4-DICARBOXYLATE TRANSPORT TRANSCRIPTIONAL REGULATORY PROTEIN DCTD"/>
    <property type="match status" value="1"/>
</dbReference>
<evidence type="ECO:0000259" key="8">
    <source>
        <dbReference type="PROSITE" id="PS50045"/>
    </source>
</evidence>
<dbReference type="EMBL" id="FPAJ01000001">
    <property type="protein sequence ID" value="SFS48961.1"/>
    <property type="molecule type" value="Genomic_DNA"/>
</dbReference>
<reference evidence="11" key="1">
    <citation type="submission" date="2016-10" db="EMBL/GenBank/DDBJ databases">
        <authorList>
            <person name="Varghese N."/>
            <person name="Submissions S."/>
        </authorList>
    </citation>
    <scope>NUCLEOTIDE SEQUENCE [LARGE SCALE GENOMIC DNA]</scope>
    <source>
        <strain evidence="11">DSM 23422</strain>
    </source>
</reference>
<proteinExistence type="predicted"/>
<feature type="modified residue" description="4-aspartylphosphate" evidence="7">
    <location>
        <position position="53"/>
    </location>
</feature>
<evidence type="ECO:0000259" key="9">
    <source>
        <dbReference type="PROSITE" id="PS50110"/>
    </source>
</evidence>
<dbReference type="Pfam" id="PF14532">
    <property type="entry name" value="Sigma54_activ_2"/>
    <property type="match status" value="1"/>
</dbReference>
<evidence type="ECO:0000256" key="6">
    <source>
        <dbReference type="ARBA" id="ARBA00023163"/>
    </source>
</evidence>
<dbReference type="Gene3D" id="3.40.50.300">
    <property type="entry name" value="P-loop containing nucleotide triphosphate hydrolases"/>
    <property type="match status" value="1"/>
</dbReference>
<protein>
    <submittedName>
        <fullName evidence="10">Two-component system, NtrC family, C4-dicarboxylate transport response regulator DctD</fullName>
    </submittedName>
</protein>
<evidence type="ECO:0000256" key="7">
    <source>
        <dbReference type="PROSITE-ProRule" id="PRU00169"/>
    </source>
</evidence>
<evidence type="ECO:0000256" key="3">
    <source>
        <dbReference type="ARBA" id="ARBA00022840"/>
    </source>
</evidence>
<feature type="domain" description="Sigma-54 factor interaction" evidence="8">
    <location>
        <begin position="144"/>
        <end position="342"/>
    </location>
</feature>
<evidence type="ECO:0000313" key="11">
    <source>
        <dbReference type="Proteomes" id="UP000199239"/>
    </source>
</evidence>
<dbReference type="Pfam" id="PF25601">
    <property type="entry name" value="AAA_lid_14"/>
    <property type="match status" value="1"/>
</dbReference>
<keyword evidence="3" id="KW-0067">ATP-binding</keyword>
<organism evidence="10 11">
    <name type="scientific">Sulfitobacter marinus</name>
    <dbReference type="NCBI Taxonomy" id="394264"/>
    <lineage>
        <taxon>Bacteria</taxon>
        <taxon>Pseudomonadati</taxon>
        <taxon>Pseudomonadota</taxon>
        <taxon>Alphaproteobacteria</taxon>
        <taxon>Rhodobacterales</taxon>
        <taxon>Roseobacteraceae</taxon>
        <taxon>Sulfitobacter</taxon>
    </lineage>
</organism>
<accession>A0A1I6Q920</accession>
<dbReference type="PANTHER" id="PTHR32071">
    <property type="entry name" value="TRANSCRIPTIONAL REGULATORY PROTEIN"/>
    <property type="match status" value="1"/>
</dbReference>
<keyword evidence="4" id="KW-0902">Two-component regulatory system</keyword>
<dbReference type="InterPro" id="IPR002197">
    <property type="entry name" value="HTH_Fis"/>
</dbReference>
<dbReference type="Gene3D" id="3.40.50.2300">
    <property type="match status" value="1"/>
</dbReference>
<evidence type="ECO:0000313" key="10">
    <source>
        <dbReference type="EMBL" id="SFS48961.1"/>
    </source>
</evidence>
<keyword evidence="11" id="KW-1185">Reference proteome</keyword>
<dbReference type="GO" id="GO:0000160">
    <property type="term" value="P:phosphorelay signal transduction system"/>
    <property type="evidence" value="ECO:0007669"/>
    <property type="project" value="UniProtKB-KW"/>
</dbReference>
<dbReference type="SMART" id="SM00448">
    <property type="entry name" value="REC"/>
    <property type="match status" value="1"/>
</dbReference>
<evidence type="ECO:0000256" key="4">
    <source>
        <dbReference type="ARBA" id="ARBA00023012"/>
    </source>
</evidence>
<dbReference type="Gene3D" id="1.10.8.60">
    <property type="match status" value="1"/>
</dbReference>
<dbReference type="PROSITE" id="PS50045">
    <property type="entry name" value="SIGMA54_INTERACT_4"/>
    <property type="match status" value="1"/>
</dbReference>
<dbReference type="AlphaFoldDB" id="A0A1I6Q920"/>
<keyword evidence="5" id="KW-0805">Transcription regulation</keyword>
<keyword evidence="6" id="KW-0804">Transcription</keyword>
<keyword evidence="1 7" id="KW-0597">Phosphoprotein</keyword>
<dbReference type="Pfam" id="PF02954">
    <property type="entry name" value="HTH_8"/>
    <property type="match status" value="1"/>
</dbReference>
<dbReference type="SUPFAM" id="SSF52172">
    <property type="entry name" value="CheY-like"/>
    <property type="match status" value="1"/>
</dbReference>
<dbReference type="PROSITE" id="PS50110">
    <property type="entry name" value="RESPONSE_REGULATORY"/>
    <property type="match status" value="1"/>
</dbReference>
<dbReference type="FunFam" id="3.40.50.2300:FF:000018">
    <property type="entry name" value="DNA-binding transcriptional regulator NtrC"/>
    <property type="match status" value="1"/>
</dbReference>
<gene>
    <name evidence="10" type="ORF">SAMN04488040_0581</name>
</gene>
<dbReference type="Pfam" id="PF00072">
    <property type="entry name" value="Response_reg"/>
    <property type="match status" value="1"/>
</dbReference>
<feature type="domain" description="Response regulatory" evidence="9">
    <location>
        <begin position="4"/>
        <end position="118"/>
    </location>
</feature>
<sequence length="409" mass="43933">MSRTVLLVDDDAHVREALAQTLELADIDVIAAGSFVASKDRITPEFDGIILSDMRMPGRDGFHLLQYAHDQDPDLPVILLTGEGDIPMAVRAMEAGAFDFLEKPCAPAALLAVVERALKTRALVLENRRLLQMVESGDPAARLIFGSSALSEALRSKVRRAATTDAEVLVTGPYGSGISKVAEVIHLSSPRSKAPFVKRAGEGLSPSDLSDALATAGGGSLFLDEVTHLPAQTQLTLIEALENTAEVRLIAGSTHDLSAMVGEGRFHADLYYRLEVMPVRIPSLAERPEDIPILFRRYVDQAAEQSGLAVPPISPQVIAGLMARDWPGNARALMSAAMRFVMGVADDVAPDADLGLAEQMAQVEQSLLRAALKRAGGQASAAASALKLPRKTFYDKLTRYGIRAEDYRS</sequence>
<name>A0A1I6Q920_9RHOB</name>
<dbReference type="PRINTS" id="PR01590">
    <property type="entry name" value="HTHFIS"/>
</dbReference>
<dbReference type="InterPro" id="IPR027417">
    <property type="entry name" value="P-loop_NTPase"/>
</dbReference>
<dbReference type="InterPro" id="IPR058031">
    <property type="entry name" value="AAA_lid_NorR"/>
</dbReference>
<dbReference type="OrthoDB" id="9802388at2"/>
<dbReference type="SUPFAM" id="SSF46689">
    <property type="entry name" value="Homeodomain-like"/>
    <property type="match status" value="1"/>
</dbReference>
<evidence type="ECO:0000256" key="1">
    <source>
        <dbReference type="ARBA" id="ARBA00022553"/>
    </source>
</evidence>
<dbReference type="GO" id="GO:0006355">
    <property type="term" value="P:regulation of DNA-templated transcription"/>
    <property type="evidence" value="ECO:0007669"/>
    <property type="project" value="InterPro"/>
</dbReference>
<evidence type="ECO:0000256" key="5">
    <source>
        <dbReference type="ARBA" id="ARBA00023015"/>
    </source>
</evidence>